<dbReference type="GO" id="GO:0071013">
    <property type="term" value="C:catalytic step 2 spliceosome"/>
    <property type="evidence" value="ECO:0007669"/>
    <property type="project" value="TreeGrafter"/>
</dbReference>
<evidence type="ECO:0000256" key="2">
    <source>
        <dbReference type="ARBA" id="ARBA00004123"/>
    </source>
</evidence>
<evidence type="ECO:0000256" key="1">
    <source>
        <dbReference type="ARBA" id="ARBA00003777"/>
    </source>
</evidence>
<evidence type="ECO:0000256" key="3">
    <source>
        <dbReference type="ARBA" id="ARBA00006856"/>
    </source>
</evidence>
<dbReference type="Gene3D" id="1.25.40.180">
    <property type="match status" value="1"/>
</dbReference>
<dbReference type="InterPro" id="IPR016024">
    <property type="entry name" value="ARM-type_fold"/>
</dbReference>
<feature type="domain" description="MI" evidence="8">
    <location>
        <begin position="419"/>
        <end position="535"/>
    </location>
</feature>
<feature type="compositionally biased region" description="Low complexity" evidence="7">
    <location>
        <begin position="10"/>
        <end position="19"/>
    </location>
</feature>
<evidence type="ECO:0000256" key="5">
    <source>
        <dbReference type="ARBA" id="ARBA00023187"/>
    </source>
</evidence>
<dbReference type="SMART" id="SM00543">
    <property type="entry name" value="MIF4G"/>
    <property type="match status" value="1"/>
</dbReference>
<evidence type="ECO:0000313" key="9">
    <source>
        <dbReference type="EMBL" id="KAK1923796.1"/>
    </source>
</evidence>
<dbReference type="Proteomes" id="UP001182556">
    <property type="component" value="Unassembled WGS sequence"/>
</dbReference>
<evidence type="ECO:0000256" key="6">
    <source>
        <dbReference type="ARBA" id="ARBA00023242"/>
    </source>
</evidence>
<feature type="region of interest" description="Disordered" evidence="7">
    <location>
        <begin position="374"/>
        <end position="408"/>
    </location>
</feature>
<accession>A0AAD9D2F4</accession>
<dbReference type="InterPro" id="IPR003890">
    <property type="entry name" value="MIF4G-like_typ-3"/>
</dbReference>
<dbReference type="SUPFAM" id="SSF48371">
    <property type="entry name" value="ARM repeat"/>
    <property type="match status" value="1"/>
</dbReference>
<dbReference type="Pfam" id="PF02847">
    <property type="entry name" value="MA3"/>
    <property type="match status" value="1"/>
</dbReference>
<feature type="region of interest" description="Disordered" evidence="7">
    <location>
        <begin position="1"/>
        <end position="84"/>
    </location>
</feature>
<feature type="compositionally biased region" description="Basic and acidic residues" evidence="7">
    <location>
        <begin position="23"/>
        <end position="33"/>
    </location>
</feature>
<keyword evidence="4" id="KW-0507">mRNA processing</keyword>
<dbReference type="GO" id="GO:0000398">
    <property type="term" value="P:mRNA splicing, via spliceosome"/>
    <property type="evidence" value="ECO:0007669"/>
    <property type="project" value="TreeGrafter"/>
</dbReference>
<dbReference type="PANTHER" id="PTHR18034:SF3">
    <property type="entry name" value="PRE-MRNA-SPLICING FACTOR CWC22 HOMOLOG"/>
    <property type="match status" value="1"/>
</dbReference>
<dbReference type="GO" id="GO:0003723">
    <property type="term" value="F:RNA binding"/>
    <property type="evidence" value="ECO:0007669"/>
    <property type="project" value="InterPro"/>
</dbReference>
<keyword evidence="10" id="KW-1185">Reference proteome</keyword>
<feature type="compositionally biased region" description="Basic and acidic residues" evidence="7">
    <location>
        <begin position="708"/>
        <end position="722"/>
    </location>
</feature>
<feature type="compositionally biased region" description="Basic and acidic residues" evidence="7">
    <location>
        <begin position="677"/>
        <end position="695"/>
    </location>
</feature>
<dbReference type="PROSITE" id="PS51366">
    <property type="entry name" value="MI"/>
    <property type="match status" value="1"/>
</dbReference>
<organism evidence="9 10">
    <name type="scientific">Papiliotrema laurentii</name>
    <name type="common">Cryptococcus laurentii</name>
    <dbReference type="NCBI Taxonomy" id="5418"/>
    <lineage>
        <taxon>Eukaryota</taxon>
        <taxon>Fungi</taxon>
        <taxon>Dikarya</taxon>
        <taxon>Basidiomycota</taxon>
        <taxon>Agaricomycotina</taxon>
        <taxon>Tremellomycetes</taxon>
        <taxon>Tremellales</taxon>
        <taxon>Rhynchogastremaceae</taxon>
        <taxon>Papiliotrema</taxon>
    </lineage>
</organism>
<comment type="similarity">
    <text evidence="3">Belongs to the CWC22 family.</text>
</comment>
<dbReference type="InterPro" id="IPR050781">
    <property type="entry name" value="CWC22_splicing_factor"/>
</dbReference>
<feature type="compositionally biased region" description="Basic and acidic residues" evidence="7">
    <location>
        <begin position="732"/>
        <end position="742"/>
    </location>
</feature>
<feature type="compositionally biased region" description="Acidic residues" evidence="7">
    <location>
        <begin position="378"/>
        <end position="402"/>
    </location>
</feature>
<evidence type="ECO:0000256" key="4">
    <source>
        <dbReference type="ARBA" id="ARBA00022664"/>
    </source>
</evidence>
<name>A0AAD9D2F4_PAPLA</name>
<dbReference type="EMBL" id="JAODAN010000006">
    <property type="protein sequence ID" value="KAK1923796.1"/>
    <property type="molecule type" value="Genomic_DNA"/>
</dbReference>
<dbReference type="Pfam" id="PF02854">
    <property type="entry name" value="MIF4G"/>
    <property type="match status" value="1"/>
</dbReference>
<dbReference type="AlphaFoldDB" id="A0AAD9D2F4"/>
<protein>
    <submittedName>
        <fullName evidence="9">Armadillo-type protein</fullName>
    </submittedName>
</protein>
<comment type="subcellular location">
    <subcellularLocation>
        <location evidence="2">Nucleus</location>
    </subcellularLocation>
</comment>
<dbReference type="FunFam" id="1.25.40.180:FF:000004">
    <property type="entry name" value="pre-mRNA-splicing factor CWC22 homolog"/>
    <property type="match status" value="1"/>
</dbReference>
<dbReference type="SMART" id="SM00544">
    <property type="entry name" value="MA3"/>
    <property type="match status" value="1"/>
</dbReference>
<evidence type="ECO:0000313" key="10">
    <source>
        <dbReference type="Proteomes" id="UP001182556"/>
    </source>
</evidence>
<feature type="region of interest" description="Disordered" evidence="7">
    <location>
        <begin position="623"/>
        <end position="805"/>
    </location>
</feature>
<reference evidence="9" key="1">
    <citation type="submission" date="2023-02" db="EMBL/GenBank/DDBJ databases">
        <title>Identification and recombinant expression of a fungal hydrolase from Papiliotrema laurentii that hydrolyzes apple cutin and clears colloidal polyester polyurethane.</title>
        <authorList>
            <consortium name="DOE Joint Genome Institute"/>
            <person name="Roman V.A."/>
            <person name="Bojanowski C."/>
            <person name="Crable B.R."/>
            <person name="Wagner D.N."/>
            <person name="Hung C.S."/>
            <person name="Nadeau L.J."/>
            <person name="Schratz L."/>
            <person name="Haridas S."/>
            <person name="Pangilinan J."/>
            <person name="Lipzen A."/>
            <person name="Na H."/>
            <person name="Yan M."/>
            <person name="Ng V."/>
            <person name="Grigoriev I.V."/>
            <person name="Spatafora J.W."/>
            <person name="Barlow D."/>
            <person name="Biffinger J."/>
            <person name="Kelley-Loughnane N."/>
            <person name="Varaljay V.A."/>
            <person name="Crookes-Goodson W.J."/>
        </authorList>
    </citation>
    <scope>NUCLEOTIDE SEQUENCE</scope>
    <source>
        <strain evidence="9">5307AH</strain>
    </source>
</reference>
<dbReference type="PANTHER" id="PTHR18034">
    <property type="entry name" value="CELL CYCLE CONTROL PROTEIN CWF22-RELATED"/>
    <property type="match status" value="1"/>
</dbReference>
<feature type="compositionally biased region" description="Basic and acidic residues" evidence="7">
    <location>
        <begin position="773"/>
        <end position="805"/>
    </location>
</feature>
<feature type="compositionally biased region" description="Low complexity" evidence="7">
    <location>
        <begin position="635"/>
        <end position="654"/>
    </location>
</feature>
<keyword evidence="6" id="KW-0539">Nucleus</keyword>
<proteinExistence type="inferred from homology"/>
<comment type="function">
    <text evidence="1">Involved in pre-mRNA splicing.</text>
</comment>
<comment type="caution">
    <text evidence="9">The sequence shown here is derived from an EMBL/GenBank/DDBJ whole genome shotgun (WGS) entry which is preliminary data.</text>
</comment>
<evidence type="ECO:0000256" key="7">
    <source>
        <dbReference type="SAM" id="MobiDB-lite"/>
    </source>
</evidence>
<evidence type="ECO:0000259" key="8">
    <source>
        <dbReference type="PROSITE" id="PS51366"/>
    </source>
</evidence>
<keyword evidence="5" id="KW-0508">mRNA splicing</keyword>
<dbReference type="InterPro" id="IPR003891">
    <property type="entry name" value="Initiation_fac_eIF4g_MI"/>
</dbReference>
<gene>
    <name evidence="9" type="ORF">DB88DRAFT_492486</name>
</gene>
<sequence>MSRSPSVDCSPPRQRSAPRSPSPRRDRSEDAPPKRKRSASPSPRDRTASPPSRRRRSRSPLATSAGENGRSNAVQTNGGSGAGDVSAKAEFAKLLGSRSGGAYIPPAKLRAMQAEAAKDKSSAEYQRLSWDALRKSINGLINKVNISNIKHVVPELFGENLIRGKGLFARSIMRAQAASLPFTPIFAALVAIVNTKLPQVGELVLVRLISQFRRAYKRNDKAVCHATSTFIAHLCNQYVAHEIVALQILLLCLDRPTDDSIEVAVGFMREVGLFLAENSPKANNTVFERFRAVLHEGAISKRCQYMIEVLFQVRKDKYKDNPSIPEGLDLVEEEEQITHKVTLDDELQVQESLNLFKVDPKFLENEARYEEIKKEILGDSDDEDESGSEVTDSDDEDEDDEVAPEKAGITDMTETNLINLRRTIYLTIMNSLNFEEAVHKLMKINIPEGKEIELCNMIVECCSQERSYNNFYGLIGERFCKLNRVWTDCFQEAFMKYYDTIHRYETNKLRNIGRFFGHLLATDGISWAVLHVVHMNEEETTSSSRIFVKIMLQEMLEVMGINTLAERFKIPDLQPAFRGIFPMDNPKNTRFAINYFTSIGLGRITEDMRAYLQNAPKMLAAQHAAMKAAEESSDSDSSSDLSSSDDSSDLSSSDSDSDDSYYSRRRRRRSTSTPPRRRADDSPPRRRRYSDDSPPRKRRDSPSPPPRRYRDDSPPPRSDRAPPPRRPSPPARRRDSRDDSPPRRRRDSPSPSRSPPRRRARPNDPSPSPPRRRYSDARSPEPPRRRRDDDSPPRRYRDDSPPRRR</sequence>